<feature type="domain" description="Endonuclease/exonuclease/phosphatase" evidence="2">
    <location>
        <begin position="88"/>
        <end position="182"/>
    </location>
</feature>
<name>A0A7R8ZGT4_9CRUS</name>
<dbReference type="PANTHER" id="PTHR36688">
    <property type="entry name" value="ENDO/EXONUCLEASE/PHOSPHATASE DOMAIN-CONTAINING PROTEIN"/>
    <property type="match status" value="1"/>
</dbReference>
<dbReference type="Pfam" id="PF14529">
    <property type="entry name" value="Exo_endo_phos_2"/>
    <property type="match status" value="1"/>
</dbReference>
<dbReference type="InterPro" id="IPR052560">
    <property type="entry name" value="RdDP_mobile_element"/>
</dbReference>
<dbReference type="EMBL" id="OB660240">
    <property type="protein sequence ID" value="CAD7223690.1"/>
    <property type="molecule type" value="Genomic_DNA"/>
</dbReference>
<reference evidence="3" key="1">
    <citation type="submission" date="2020-11" db="EMBL/GenBank/DDBJ databases">
        <authorList>
            <person name="Tran Van P."/>
        </authorList>
    </citation>
    <scope>NUCLEOTIDE SEQUENCE</scope>
</reference>
<dbReference type="GO" id="GO:0003824">
    <property type="term" value="F:catalytic activity"/>
    <property type="evidence" value="ECO:0007669"/>
    <property type="project" value="InterPro"/>
</dbReference>
<sequence>MLWNVEGFESLRRSCAEYDILQGAEIAVITESLIVDSSYSLNGYYTFVTDTPRAVMGAGIAIFVKPQHNPRLISKSTHHLTVQCTGFDIVACYFPPGLPVEEVVMETITALATIQKPQSTTILLGDFNCRTDQGDRGTILSEAIREQAHLDLQNDPRAPTFMGPTGNSTIDLVFSNTPPLSIKNVQSIERRHLQVWSTWDLGGEEEETEEPSIKREVDLDILIANPLLDQVPLLLEEGDVTGGAEILSEIVLDAAPAVPPKKKTSKPWFDHECALLKRATMDSRRQTDYWQHRRRYKNTCKEKRVEYEQQLLNKRIDNIEVKAWELFNKKRKTIAPVPLDDWETHFATLLDPQKEAPACQLPPNQEALEQRDEWYNRPFSDEEVNTGIQHLKNKKAAGPDRLANEHLKASAAAILGLWTLLINTCLRFGTVSSRWRESKIIVLYKGKGSTAEPGNYRGIALLSTYLANALRQVDDIQFILYADDLVIYASSPEPIQQALRVLEDWCERNRLKVNTRKTMVMKFRKAGRLARNDQFFFNGEQLTMCSTYDYLGVTFQPSLTFSKHLLRRKASALAATGSLKHLHLVSIPTALKIFQMKIKPMATYGFDSIAPYMNAQQLIEIDRVKTIFLKKALRISRRESATLALHLCDTTTLAIDLKEQDGIKFNEETWNDHMEKLITVKEGLIIDGDEESCHASAQTLEHPCDAVSLFTAEMYSSTEEIVIRHDCTPPPPPNPF</sequence>
<dbReference type="SUPFAM" id="SSF56219">
    <property type="entry name" value="DNase I-like"/>
    <property type="match status" value="1"/>
</dbReference>
<dbReference type="GO" id="GO:0071897">
    <property type="term" value="P:DNA biosynthetic process"/>
    <property type="evidence" value="ECO:0007669"/>
    <property type="project" value="UniProtKB-ARBA"/>
</dbReference>
<evidence type="ECO:0000259" key="1">
    <source>
        <dbReference type="Pfam" id="PF00078"/>
    </source>
</evidence>
<dbReference type="AlphaFoldDB" id="A0A7R8ZGT4"/>
<dbReference type="PANTHER" id="PTHR36688:SF1">
    <property type="entry name" value="ENDONUCLEASE_EXONUCLEASE_PHOSPHATASE DOMAIN-CONTAINING PROTEIN"/>
    <property type="match status" value="1"/>
</dbReference>
<dbReference type="Pfam" id="PF00078">
    <property type="entry name" value="RVT_1"/>
    <property type="match status" value="1"/>
</dbReference>
<dbReference type="InterPro" id="IPR043502">
    <property type="entry name" value="DNA/RNA_pol_sf"/>
</dbReference>
<dbReference type="PRINTS" id="PR01345">
    <property type="entry name" value="CERVTRCPTASE"/>
</dbReference>
<dbReference type="OrthoDB" id="418748at2759"/>
<accession>A0A7R8ZGT4</accession>
<evidence type="ECO:0000259" key="2">
    <source>
        <dbReference type="Pfam" id="PF14529"/>
    </source>
</evidence>
<protein>
    <submittedName>
        <fullName evidence="3">Uncharacterized protein</fullName>
    </submittedName>
</protein>
<dbReference type="Gene3D" id="3.60.10.10">
    <property type="entry name" value="Endonuclease/exonuclease/phosphatase"/>
    <property type="match status" value="1"/>
</dbReference>
<evidence type="ECO:0000313" key="3">
    <source>
        <dbReference type="EMBL" id="CAD7223690.1"/>
    </source>
</evidence>
<dbReference type="InterPro" id="IPR043128">
    <property type="entry name" value="Rev_trsase/Diguanyl_cyclase"/>
</dbReference>
<dbReference type="InterPro" id="IPR000477">
    <property type="entry name" value="RT_dom"/>
</dbReference>
<organism evidence="3">
    <name type="scientific">Cyprideis torosa</name>
    <dbReference type="NCBI Taxonomy" id="163714"/>
    <lineage>
        <taxon>Eukaryota</taxon>
        <taxon>Metazoa</taxon>
        <taxon>Ecdysozoa</taxon>
        <taxon>Arthropoda</taxon>
        <taxon>Crustacea</taxon>
        <taxon>Oligostraca</taxon>
        <taxon>Ostracoda</taxon>
        <taxon>Podocopa</taxon>
        <taxon>Podocopida</taxon>
        <taxon>Cytherocopina</taxon>
        <taxon>Cytheroidea</taxon>
        <taxon>Cytherideidae</taxon>
        <taxon>Cyprideis</taxon>
    </lineage>
</organism>
<dbReference type="InterPro" id="IPR005135">
    <property type="entry name" value="Endo/exonuclease/phosphatase"/>
</dbReference>
<dbReference type="InterPro" id="IPR036691">
    <property type="entry name" value="Endo/exonu/phosph_ase_sf"/>
</dbReference>
<feature type="domain" description="Reverse transcriptase" evidence="1">
    <location>
        <begin position="461"/>
        <end position="555"/>
    </location>
</feature>
<proteinExistence type="predicted"/>
<gene>
    <name evidence="3" type="ORF">CTOB1V02_LOCUS1670</name>
</gene>
<dbReference type="SUPFAM" id="SSF56672">
    <property type="entry name" value="DNA/RNA polymerases"/>
    <property type="match status" value="1"/>
</dbReference>
<dbReference type="Gene3D" id="3.30.70.270">
    <property type="match status" value="1"/>
</dbReference>